<dbReference type="Gene3D" id="1.10.10.60">
    <property type="entry name" value="Homeodomain-like"/>
    <property type="match status" value="1"/>
</dbReference>
<organism evidence="4 5">
    <name type="scientific">Dryococelus australis</name>
    <dbReference type="NCBI Taxonomy" id="614101"/>
    <lineage>
        <taxon>Eukaryota</taxon>
        <taxon>Metazoa</taxon>
        <taxon>Ecdysozoa</taxon>
        <taxon>Arthropoda</taxon>
        <taxon>Hexapoda</taxon>
        <taxon>Insecta</taxon>
        <taxon>Pterygota</taxon>
        <taxon>Neoptera</taxon>
        <taxon>Polyneoptera</taxon>
        <taxon>Phasmatodea</taxon>
        <taxon>Verophasmatodea</taxon>
        <taxon>Anareolatae</taxon>
        <taxon>Phasmatidae</taxon>
        <taxon>Eurycanthinae</taxon>
        <taxon>Dryococelus</taxon>
    </lineage>
</organism>
<feature type="domain" description="HTH CENPB-type" evidence="3">
    <location>
        <begin position="12"/>
        <end position="80"/>
    </location>
</feature>
<dbReference type="SUPFAM" id="SSF46689">
    <property type="entry name" value="Homeodomain-like"/>
    <property type="match status" value="1"/>
</dbReference>
<protein>
    <recommendedName>
        <fullName evidence="3">HTH CENPB-type domain-containing protein</fullName>
    </recommendedName>
</protein>
<evidence type="ECO:0000313" key="4">
    <source>
        <dbReference type="EMBL" id="KAJ8870918.1"/>
    </source>
</evidence>
<reference evidence="4 5" key="1">
    <citation type="submission" date="2023-02" db="EMBL/GenBank/DDBJ databases">
        <title>LHISI_Scaffold_Assembly.</title>
        <authorList>
            <person name="Stuart O.P."/>
            <person name="Cleave R."/>
            <person name="Magrath M.J.L."/>
            <person name="Mikheyev A.S."/>
        </authorList>
    </citation>
    <scope>NUCLEOTIDE SEQUENCE [LARGE SCALE GENOMIC DNA]</scope>
    <source>
        <strain evidence="4">Daus_M_001</strain>
        <tissue evidence="4">Leg muscle</tissue>
    </source>
</reference>
<evidence type="ECO:0000256" key="2">
    <source>
        <dbReference type="ARBA" id="ARBA00023125"/>
    </source>
</evidence>
<sequence>MDAWRRIGWNMKMKKLQGADHEGVEKALLAWFNQFRGQNMLIKGPMIQGKANLFALMLKVECSTGWLDRFKKQNGITWHKIVGESTAVPCGMGWEGSKERLTVLLCANVDGSDKVMSFVAWITGDLFTKCQHPQLEGRSFSHMLVHDMVVCIDINHPQRKGDVLRTIQVICTSWDAVKPKHITNCFRHAQFVVGEPKQITEEPDDDDDNTTTTLTVCLLKTTVEAKLGDKPASPQPGTSAEPQLGILHDVLSSRALLISIEVWDRLAPSVAYEDYLAIDDDMPAWEALDDEDLISGHKESIDEEWEGEEDEVPKLTREGMLEVIKMLTNSMLCSDADSEVWASLVHLKKWVVTSYGKKKQASITQYSKK</sequence>
<dbReference type="PANTHER" id="PTHR19303">
    <property type="entry name" value="TRANSPOSON"/>
    <property type="match status" value="1"/>
</dbReference>
<dbReference type="InterPro" id="IPR050863">
    <property type="entry name" value="CenT-Element_Derived"/>
</dbReference>
<evidence type="ECO:0000313" key="5">
    <source>
        <dbReference type="Proteomes" id="UP001159363"/>
    </source>
</evidence>
<proteinExistence type="predicted"/>
<dbReference type="InterPro" id="IPR009057">
    <property type="entry name" value="Homeodomain-like_sf"/>
</dbReference>
<dbReference type="Pfam" id="PF03221">
    <property type="entry name" value="HTH_Tnp_Tc5"/>
    <property type="match status" value="1"/>
</dbReference>
<name>A0ABQ9GF30_9NEOP</name>
<comment type="caution">
    <text evidence="4">The sequence shown here is derived from an EMBL/GenBank/DDBJ whole genome shotgun (WGS) entry which is preliminary data.</text>
</comment>
<keyword evidence="2" id="KW-0238">DNA-binding</keyword>
<dbReference type="EMBL" id="JARBHB010000012">
    <property type="protein sequence ID" value="KAJ8870918.1"/>
    <property type="molecule type" value="Genomic_DNA"/>
</dbReference>
<evidence type="ECO:0000256" key="1">
    <source>
        <dbReference type="ARBA" id="ARBA00004123"/>
    </source>
</evidence>
<gene>
    <name evidence="4" type="ORF">PR048_027220</name>
</gene>
<dbReference type="InterPro" id="IPR006600">
    <property type="entry name" value="HTH_CenpB_DNA-bd_dom"/>
</dbReference>
<keyword evidence="5" id="KW-1185">Reference proteome</keyword>
<accession>A0ABQ9GF30</accession>
<comment type="subcellular location">
    <subcellularLocation>
        <location evidence="1">Nucleus</location>
    </subcellularLocation>
</comment>
<dbReference type="Proteomes" id="UP001159363">
    <property type="component" value="Chromosome 11"/>
</dbReference>
<dbReference type="PROSITE" id="PS51253">
    <property type="entry name" value="HTH_CENPB"/>
    <property type="match status" value="1"/>
</dbReference>
<evidence type="ECO:0000259" key="3">
    <source>
        <dbReference type="PROSITE" id="PS51253"/>
    </source>
</evidence>
<dbReference type="PANTHER" id="PTHR19303:SF73">
    <property type="entry name" value="PROTEIN PDC2"/>
    <property type="match status" value="1"/>
</dbReference>